<feature type="non-terminal residue" evidence="1">
    <location>
        <position position="1"/>
    </location>
</feature>
<evidence type="ECO:0000313" key="1">
    <source>
        <dbReference type="EMBL" id="CAG8710504.1"/>
    </source>
</evidence>
<proteinExistence type="predicted"/>
<protein>
    <submittedName>
        <fullName evidence="1">10526_t:CDS:1</fullName>
    </submittedName>
</protein>
<organism evidence="1 2">
    <name type="scientific">Acaulospora colombiana</name>
    <dbReference type="NCBI Taxonomy" id="27376"/>
    <lineage>
        <taxon>Eukaryota</taxon>
        <taxon>Fungi</taxon>
        <taxon>Fungi incertae sedis</taxon>
        <taxon>Mucoromycota</taxon>
        <taxon>Glomeromycotina</taxon>
        <taxon>Glomeromycetes</taxon>
        <taxon>Diversisporales</taxon>
        <taxon>Acaulosporaceae</taxon>
        <taxon>Acaulospora</taxon>
    </lineage>
</organism>
<accession>A0ACA9PHY3</accession>
<reference evidence="1" key="1">
    <citation type="submission" date="2021-06" db="EMBL/GenBank/DDBJ databases">
        <authorList>
            <person name="Kallberg Y."/>
            <person name="Tangrot J."/>
            <person name="Rosling A."/>
        </authorList>
    </citation>
    <scope>NUCLEOTIDE SEQUENCE</scope>
    <source>
        <strain evidence="1">CL356</strain>
    </source>
</reference>
<evidence type="ECO:0000313" key="2">
    <source>
        <dbReference type="Proteomes" id="UP000789525"/>
    </source>
</evidence>
<gene>
    <name evidence="1" type="ORF">ACOLOM_LOCUS10645</name>
</gene>
<comment type="caution">
    <text evidence="1">The sequence shown here is derived from an EMBL/GenBank/DDBJ whole genome shotgun (WGS) entry which is preliminary data.</text>
</comment>
<name>A0ACA9PHY3_9GLOM</name>
<dbReference type="Proteomes" id="UP000789525">
    <property type="component" value="Unassembled WGS sequence"/>
</dbReference>
<sequence>SLVGVGFAVEDGPGPKVWMVAASVVEEGGRLRVVTTIVWAASGKVTIGCEVIGAVVLVVTPWPLSNGLGYSVVPKS</sequence>
<dbReference type="EMBL" id="CAJVPT010035165">
    <property type="protein sequence ID" value="CAG8710504.1"/>
    <property type="molecule type" value="Genomic_DNA"/>
</dbReference>
<keyword evidence="2" id="KW-1185">Reference proteome</keyword>